<evidence type="ECO:0000313" key="1">
    <source>
        <dbReference type="EMBL" id="CAD7438406.1"/>
    </source>
</evidence>
<dbReference type="EMBL" id="OD564455">
    <property type="protein sequence ID" value="CAD7438406.1"/>
    <property type="molecule type" value="Genomic_DNA"/>
</dbReference>
<proteinExistence type="predicted"/>
<reference evidence="1" key="1">
    <citation type="submission" date="2020-11" db="EMBL/GenBank/DDBJ databases">
        <authorList>
            <person name="Tran Van P."/>
        </authorList>
    </citation>
    <scope>NUCLEOTIDE SEQUENCE</scope>
</reference>
<gene>
    <name evidence="1" type="ORF">TBIB3V08_LOCUS999</name>
</gene>
<name>A0A7R9ENB9_9NEOP</name>
<accession>A0A7R9ENB9</accession>
<protein>
    <submittedName>
        <fullName evidence="1">Uncharacterized protein</fullName>
    </submittedName>
</protein>
<sequence length="82" mass="9145">MKRVRFVTWPTCGSKPSPSTQSKMMMMASWVVKYVRRMPLSPYGQAVQTKLDKHKTSASVLSQLAGCVILLVVEAPRFVASE</sequence>
<organism evidence="1">
    <name type="scientific">Timema bartmani</name>
    <dbReference type="NCBI Taxonomy" id="61472"/>
    <lineage>
        <taxon>Eukaryota</taxon>
        <taxon>Metazoa</taxon>
        <taxon>Ecdysozoa</taxon>
        <taxon>Arthropoda</taxon>
        <taxon>Hexapoda</taxon>
        <taxon>Insecta</taxon>
        <taxon>Pterygota</taxon>
        <taxon>Neoptera</taxon>
        <taxon>Polyneoptera</taxon>
        <taxon>Phasmatodea</taxon>
        <taxon>Timematodea</taxon>
        <taxon>Timematoidea</taxon>
        <taxon>Timematidae</taxon>
        <taxon>Timema</taxon>
    </lineage>
</organism>
<dbReference type="AlphaFoldDB" id="A0A7R9ENB9"/>